<dbReference type="Pfam" id="PF01832">
    <property type="entry name" value="Glucosaminidase"/>
    <property type="match status" value="1"/>
</dbReference>
<evidence type="ECO:0000256" key="4">
    <source>
        <dbReference type="SAM" id="SignalP"/>
    </source>
</evidence>
<dbReference type="Gene3D" id="1.10.530.10">
    <property type="match status" value="1"/>
</dbReference>
<keyword evidence="1" id="KW-0677">Repeat</keyword>
<dbReference type="GO" id="GO:0004040">
    <property type="term" value="F:amidase activity"/>
    <property type="evidence" value="ECO:0007669"/>
    <property type="project" value="InterPro"/>
</dbReference>
<proteinExistence type="predicted"/>
<dbReference type="EMBL" id="CP016786">
    <property type="protein sequence ID" value="ASW42466.1"/>
    <property type="molecule type" value="Genomic_DNA"/>
</dbReference>
<protein>
    <recommendedName>
        <fullName evidence="5">Mannosyl-glycoprotein endo-beta-N-acetylglucosamidase-like domain-containing protein</fullName>
    </recommendedName>
</protein>
<keyword evidence="2" id="KW-0378">Hydrolase</keyword>
<feature type="domain" description="Mannosyl-glycoprotein endo-beta-N-acetylglucosamidase-like" evidence="5">
    <location>
        <begin position="435"/>
        <end position="571"/>
    </location>
</feature>
<reference evidence="6 7" key="1">
    <citation type="submission" date="2016-08" db="EMBL/GenBank/DDBJ databases">
        <title>Complete Genome Sequence Of The Indigo Reducing Clostridium isatidis DSM15098.</title>
        <authorList>
            <person name="Little G.T."/>
            <person name="Minton N.P."/>
        </authorList>
    </citation>
    <scope>NUCLEOTIDE SEQUENCE [LARGE SCALE GENOMIC DNA]</scope>
    <source>
        <strain evidence="6 7">DSM 15098</strain>
    </source>
</reference>
<feature type="repeat" description="Cell wall-binding" evidence="3">
    <location>
        <begin position="735"/>
        <end position="754"/>
    </location>
</feature>
<dbReference type="SUPFAM" id="SSF69360">
    <property type="entry name" value="Cell wall binding repeat"/>
    <property type="match status" value="2"/>
</dbReference>
<feature type="repeat" description="Cell wall-binding" evidence="3">
    <location>
        <begin position="693"/>
        <end position="712"/>
    </location>
</feature>
<keyword evidence="7" id="KW-1185">Reference proteome</keyword>
<evidence type="ECO:0000256" key="1">
    <source>
        <dbReference type="ARBA" id="ARBA00022737"/>
    </source>
</evidence>
<dbReference type="Proteomes" id="UP000264883">
    <property type="component" value="Chromosome"/>
</dbReference>
<evidence type="ECO:0000259" key="5">
    <source>
        <dbReference type="SMART" id="SM00047"/>
    </source>
</evidence>
<dbReference type="Gene3D" id="2.10.270.10">
    <property type="entry name" value="Cholin Binding"/>
    <property type="match status" value="2"/>
</dbReference>
<feature type="repeat" description="Cell wall-binding" evidence="3">
    <location>
        <begin position="815"/>
        <end position="834"/>
    </location>
</feature>
<keyword evidence="4" id="KW-0732">Signal</keyword>
<feature type="repeat" description="Cell wall-binding" evidence="3">
    <location>
        <begin position="775"/>
        <end position="794"/>
    </location>
</feature>
<dbReference type="PANTHER" id="PTHR33308">
    <property type="entry name" value="PEPTIDOGLYCAN HYDROLASE FLGJ"/>
    <property type="match status" value="1"/>
</dbReference>
<dbReference type="InterPro" id="IPR051056">
    <property type="entry name" value="Glycosyl_Hydrolase_73"/>
</dbReference>
<feature type="repeat" description="Cell wall-binding" evidence="3">
    <location>
        <begin position="836"/>
        <end position="855"/>
    </location>
</feature>
<accession>A0A343JAA8</accession>
<feature type="repeat" description="Cell wall-binding" evidence="3">
    <location>
        <begin position="795"/>
        <end position="814"/>
    </location>
</feature>
<dbReference type="RefSeq" id="WP_119864604.1">
    <property type="nucleotide sequence ID" value="NZ_CP016786.1"/>
</dbReference>
<feature type="signal peptide" evidence="4">
    <location>
        <begin position="1"/>
        <end position="26"/>
    </location>
</feature>
<evidence type="ECO:0000313" key="6">
    <source>
        <dbReference type="EMBL" id="ASW42466.1"/>
    </source>
</evidence>
<dbReference type="SMART" id="SM00047">
    <property type="entry name" value="LYZ2"/>
    <property type="match status" value="1"/>
</dbReference>
<dbReference type="AlphaFoldDB" id="A0A343JAA8"/>
<gene>
    <name evidence="6" type="ORF">BEN51_02920</name>
</gene>
<dbReference type="KEGG" id="cia:BEN51_02920"/>
<feature type="repeat" description="Cell wall-binding" evidence="3">
    <location>
        <begin position="713"/>
        <end position="732"/>
    </location>
</feature>
<evidence type="ECO:0000256" key="2">
    <source>
        <dbReference type="ARBA" id="ARBA00022801"/>
    </source>
</evidence>
<dbReference type="PROSITE" id="PS51170">
    <property type="entry name" value="CW"/>
    <property type="match status" value="7"/>
</dbReference>
<dbReference type="InterPro" id="IPR018337">
    <property type="entry name" value="Cell_wall/Cho-bd_repeat"/>
</dbReference>
<evidence type="ECO:0000256" key="3">
    <source>
        <dbReference type="PROSITE-ProRule" id="PRU00591"/>
    </source>
</evidence>
<dbReference type="Pfam" id="PF19127">
    <property type="entry name" value="Choline_bind_3"/>
    <property type="match status" value="2"/>
</dbReference>
<dbReference type="OrthoDB" id="9816557at2"/>
<dbReference type="PANTHER" id="PTHR33308:SF9">
    <property type="entry name" value="PEPTIDOGLYCAN HYDROLASE FLGJ"/>
    <property type="match status" value="1"/>
</dbReference>
<feature type="chain" id="PRO_5039319310" description="Mannosyl-glycoprotein endo-beta-N-acetylglucosamidase-like domain-containing protein" evidence="4">
    <location>
        <begin position="27"/>
        <end position="856"/>
    </location>
</feature>
<dbReference type="Pfam" id="PF01473">
    <property type="entry name" value="Choline_bind_1"/>
    <property type="match status" value="1"/>
</dbReference>
<name>A0A343JAA8_9CLOT</name>
<sequence length="856" mass="96188">MNRKRINARLSSVLVGILLFSQISVGAVQNTVEESAKENEIQETDDEIIKDVIIDDIVITQETNKENEAKEESTIRDTYDNTASEEELIGEKYEVKKDSSADYLPRLEVYEEESFNLKQQSFLNMQDTEKLEKKTDADYEIALAHEDGTYSFVGSAENFEEAMDKVETIEEEVLNEVVADPMSTASKSFKVQALGEINKSSYSSIDVNNVIASYVSSEANNGAVPVILNSTGNVVYSTKSMGRILKHIDGKIYPYFDKNTDLYSDASLTKVFNYINQGYVDDVPIIEDKGTSAKILVSGYTGWINKNEGSGNYDMIVVPLNQVTNPSYYISENGVLKHFITSDLKGTPGFGTTITIGKAPSYLKNGVRYLSYDGHYFYNGTNIEQGLDKLIGDLQKNTHGNAVNANNPYYNYFNYLPFRSKTNYTSAQLDSFINAKTEANSKLRGTGAAFIAAQNKYGVNALLALGVAINESNWGRSSIAQSKNNIFGLNAIDSNPGQAADSFAKVADSINDFAKNYISRGYADPADWRYYGGFLGNKAHGANIKYASDPYWGEKASQYAFLADYHLSGNNLNNLQDNDYYQLAIYTSANTVKSSNGTLLYKVIDNYNEYAAYVGTPVIINSKNGSSYEIYPERNTPVNNGGYANKYHGNYNFEDKGYISVNGVQFINEPIQVGKWISKDGKWYYEYRNGVKATMWKEINGKWYYFYNDGTMATGWLNYDGKWYYFWPSSGSMAAGSWVKDNGYWYYLTNNGVMATGWIEDKGYKYYLWGGGSMATGWVKDGGNWYYFWDGGSMATGWVKYKDYWYYMKSDGSMATGWQYIGGNWYYFWGGGSMAAGSWIQDNGKWYYLNSNGVLQ</sequence>
<organism evidence="6 7">
    <name type="scientific">Clostridium isatidis</name>
    <dbReference type="NCBI Taxonomy" id="182773"/>
    <lineage>
        <taxon>Bacteria</taxon>
        <taxon>Bacillati</taxon>
        <taxon>Bacillota</taxon>
        <taxon>Clostridia</taxon>
        <taxon>Eubacteriales</taxon>
        <taxon>Clostridiaceae</taxon>
        <taxon>Clostridium</taxon>
    </lineage>
</organism>
<evidence type="ECO:0000313" key="7">
    <source>
        <dbReference type="Proteomes" id="UP000264883"/>
    </source>
</evidence>
<dbReference type="InterPro" id="IPR002901">
    <property type="entry name" value="MGlyc_endo_b_GlcNAc-like_dom"/>
</dbReference>